<dbReference type="AlphaFoldDB" id="A0A4D4LIL5"/>
<protein>
    <submittedName>
        <fullName evidence="6">LacI family transcriptional regulator</fullName>
    </submittedName>
</protein>
<dbReference type="CDD" id="cd01392">
    <property type="entry name" value="HTH_LacI"/>
    <property type="match status" value="1"/>
</dbReference>
<feature type="compositionally biased region" description="Gly residues" evidence="4">
    <location>
        <begin position="1"/>
        <end position="11"/>
    </location>
</feature>
<keyword evidence="2" id="KW-0238">DNA-binding</keyword>
<dbReference type="Proteomes" id="UP000301309">
    <property type="component" value="Unassembled WGS sequence"/>
</dbReference>
<feature type="domain" description="HTH lacI-type" evidence="5">
    <location>
        <begin position="23"/>
        <end position="77"/>
    </location>
</feature>
<dbReference type="RefSeq" id="WP_344592961.1">
    <property type="nucleotide sequence ID" value="NZ_BAAASO010000010.1"/>
</dbReference>
<evidence type="ECO:0000256" key="2">
    <source>
        <dbReference type="ARBA" id="ARBA00023125"/>
    </source>
</evidence>
<dbReference type="InterPro" id="IPR010982">
    <property type="entry name" value="Lambda_DNA-bd_dom_sf"/>
</dbReference>
<dbReference type="SMART" id="SM00354">
    <property type="entry name" value="HTH_LACI"/>
    <property type="match status" value="1"/>
</dbReference>
<dbReference type="GO" id="GO:0000976">
    <property type="term" value="F:transcription cis-regulatory region binding"/>
    <property type="evidence" value="ECO:0007669"/>
    <property type="project" value="TreeGrafter"/>
</dbReference>
<dbReference type="Pfam" id="PF13377">
    <property type="entry name" value="Peripla_BP_3"/>
    <property type="match status" value="1"/>
</dbReference>
<dbReference type="SUPFAM" id="SSF53822">
    <property type="entry name" value="Periplasmic binding protein-like I"/>
    <property type="match status" value="1"/>
</dbReference>
<dbReference type="GO" id="GO:0003700">
    <property type="term" value="F:DNA-binding transcription factor activity"/>
    <property type="evidence" value="ECO:0007669"/>
    <property type="project" value="TreeGrafter"/>
</dbReference>
<reference evidence="6 7" key="1">
    <citation type="journal article" date="2020" name="Int. J. Syst. Evol. Microbiol.">
        <title>Reclassification of Streptomyces castelarensis and Streptomyces sporoclivatus as later heterotypic synonyms of Streptomyces antimycoticus.</title>
        <authorList>
            <person name="Komaki H."/>
            <person name="Tamura T."/>
        </authorList>
    </citation>
    <scope>NUCLEOTIDE SEQUENCE [LARGE SCALE GENOMIC DNA]</scope>
    <source>
        <strain evidence="6 7">NBRC 13459</strain>
    </source>
</reference>
<dbReference type="InterPro" id="IPR028082">
    <property type="entry name" value="Peripla_BP_I"/>
</dbReference>
<dbReference type="Pfam" id="PF00356">
    <property type="entry name" value="LacI"/>
    <property type="match status" value="1"/>
</dbReference>
<evidence type="ECO:0000259" key="5">
    <source>
        <dbReference type="PROSITE" id="PS50932"/>
    </source>
</evidence>
<comment type="caution">
    <text evidence="6">The sequence shown here is derived from an EMBL/GenBank/DDBJ whole genome shotgun (WGS) entry which is preliminary data.</text>
</comment>
<keyword evidence="1" id="KW-0805">Transcription regulation</keyword>
<dbReference type="CDD" id="cd06267">
    <property type="entry name" value="PBP1_LacI_sugar_binding-like"/>
    <property type="match status" value="1"/>
</dbReference>
<feature type="region of interest" description="Disordered" evidence="4">
    <location>
        <begin position="1"/>
        <end position="26"/>
    </location>
</feature>
<sequence length="360" mass="38751">MGDPGGTGSSDGPGTPARRLKRPTMSDVAARVGVSQALVSLVFRNQPGASPDTRRRVFQAAEELGYRPDTAAQLLRRTRSRQLGVLFTMRQPHDVGIVEALYPAARKHGYTLVLNAMVATRGERQAMEELLGLRSEAVITIGATSSWQHLTTGATRTPIVEINPRTRAAGVDVVRTAEHKGIRQAVDHLVALGHRAIAHIDGGTMPAAAERRRGYRAAMRRHGLADHIRVHPGDYTEESGARVARDLLARAQLPTAVIAGNDRCAHGLLGTLLRAGVRVPEDVSIVGYDDSQLARLSFIDLTSVRQEAAESAELAVRAAAERLDEGRTADRDIVLDPTLAVRGSTGPPRTRSTPDGDLLR</sequence>
<evidence type="ECO:0000256" key="1">
    <source>
        <dbReference type="ARBA" id="ARBA00023015"/>
    </source>
</evidence>
<keyword evidence="3" id="KW-0804">Transcription</keyword>
<dbReference type="PROSITE" id="PS50932">
    <property type="entry name" value="HTH_LACI_2"/>
    <property type="match status" value="1"/>
</dbReference>
<evidence type="ECO:0000313" key="7">
    <source>
        <dbReference type="Proteomes" id="UP000301309"/>
    </source>
</evidence>
<dbReference type="SUPFAM" id="SSF47413">
    <property type="entry name" value="lambda repressor-like DNA-binding domains"/>
    <property type="match status" value="1"/>
</dbReference>
<evidence type="ECO:0000256" key="4">
    <source>
        <dbReference type="SAM" id="MobiDB-lite"/>
    </source>
</evidence>
<keyword evidence="7" id="KW-1185">Reference proteome</keyword>
<evidence type="ECO:0000256" key="3">
    <source>
        <dbReference type="ARBA" id="ARBA00023163"/>
    </source>
</evidence>
<dbReference type="PANTHER" id="PTHR30146">
    <property type="entry name" value="LACI-RELATED TRANSCRIPTIONAL REPRESSOR"/>
    <property type="match status" value="1"/>
</dbReference>
<feature type="region of interest" description="Disordered" evidence="4">
    <location>
        <begin position="334"/>
        <end position="360"/>
    </location>
</feature>
<proteinExistence type="predicted"/>
<name>A0A4D4LIL5_STRVO</name>
<evidence type="ECO:0000313" key="6">
    <source>
        <dbReference type="EMBL" id="GDY58318.1"/>
    </source>
</evidence>
<dbReference type="PANTHER" id="PTHR30146:SF153">
    <property type="entry name" value="LACTOSE OPERON REPRESSOR"/>
    <property type="match status" value="1"/>
</dbReference>
<dbReference type="Gene3D" id="1.10.260.40">
    <property type="entry name" value="lambda repressor-like DNA-binding domains"/>
    <property type="match status" value="1"/>
</dbReference>
<dbReference type="EMBL" id="BJHW01000002">
    <property type="protein sequence ID" value="GDY58318.1"/>
    <property type="molecule type" value="Genomic_DNA"/>
</dbReference>
<dbReference type="Gene3D" id="3.40.50.2300">
    <property type="match status" value="2"/>
</dbReference>
<organism evidence="6 7">
    <name type="scientific">Streptomyces violaceusniger</name>
    <dbReference type="NCBI Taxonomy" id="68280"/>
    <lineage>
        <taxon>Bacteria</taxon>
        <taxon>Bacillati</taxon>
        <taxon>Actinomycetota</taxon>
        <taxon>Actinomycetes</taxon>
        <taxon>Kitasatosporales</taxon>
        <taxon>Streptomycetaceae</taxon>
        <taxon>Streptomyces</taxon>
        <taxon>Streptomyces violaceusniger group</taxon>
    </lineage>
</organism>
<gene>
    <name evidence="6" type="ORF">SVIO_089410</name>
</gene>
<accession>A0A4D4LIL5</accession>
<dbReference type="InterPro" id="IPR000843">
    <property type="entry name" value="HTH_LacI"/>
</dbReference>
<dbReference type="InterPro" id="IPR046335">
    <property type="entry name" value="LacI/GalR-like_sensor"/>
</dbReference>